<organism evidence="1 2">
    <name type="scientific">Haemonchus contortus</name>
    <name type="common">Barber pole worm</name>
    <dbReference type="NCBI Taxonomy" id="6289"/>
    <lineage>
        <taxon>Eukaryota</taxon>
        <taxon>Metazoa</taxon>
        <taxon>Ecdysozoa</taxon>
        <taxon>Nematoda</taxon>
        <taxon>Chromadorea</taxon>
        <taxon>Rhabditida</taxon>
        <taxon>Rhabditina</taxon>
        <taxon>Rhabditomorpha</taxon>
        <taxon>Strongyloidea</taxon>
        <taxon>Trichostrongylidae</taxon>
        <taxon>Haemonchus</taxon>
    </lineage>
</organism>
<sequence length="304" mass="34476">MAACTYIKEVEKHWLIQAKTRLPSLKIVHTIPKLEINALTIATRLTLSTYEELKKTTIIKAVYNLTDSEIALGWLKTVGKTKITGVLVANRVKEIKRIAEKLQTDGTKVYFGYVNTKWNPADCATRGLSAEQLMNHFWWIGPPFLSAGAHNWPTETKLFEHTPQTVEVLQITTSTPENVVIDSTRFSSAMKLRRTMARVLKFIQKSSFQLPSVTKGRVFEAIAICAEDNDPILITSSTLKNTWVGSSNYIKAKSTRKHCHYDKSSTCTKTGKEFGDVTDGWARAFYQKTRRIRSSFSLIPRWLN</sequence>
<dbReference type="PANTHER" id="PTHR47331:SF5">
    <property type="entry name" value="RIBONUCLEASE H"/>
    <property type="match status" value="1"/>
</dbReference>
<dbReference type="Proteomes" id="UP000025227">
    <property type="component" value="Unplaced"/>
</dbReference>
<protein>
    <submittedName>
        <fullName evidence="2">Reverse transcriptase</fullName>
    </submittedName>
</protein>
<reference evidence="2" key="1">
    <citation type="submission" date="2020-12" db="UniProtKB">
        <authorList>
            <consortium name="WormBaseParasite"/>
        </authorList>
    </citation>
    <scope>IDENTIFICATION</scope>
    <source>
        <strain evidence="2">MHco3</strain>
    </source>
</reference>
<dbReference type="AlphaFoldDB" id="A0A7I4XXM9"/>
<dbReference type="PANTHER" id="PTHR47331">
    <property type="entry name" value="PHD-TYPE DOMAIN-CONTAINING PROTEIN"/>
    <property type="match status" value="1"/>
</dbReference>
<dbReference type="InterPro" id="IPR008042">
    <property type="entry name" value="Retrotrans_Pao"/>
</dbReference>
<dbReference type="OMA" id="PADECTR"/>
<dbReference type="WBParaSite" id="HCON_00017630-00001">
    <property type="protein sequence ID" value="HCON_00017630-00001"/>
    <property type="gene ID" value="HCON_00017630"/>
</dbReference>
<dbReference type="OrthoDB" id="5871128at2759"/>
<dbReference type="Pfam" id="PF05380">
    <property type="entry name" value="Peptidase_A17"/>
    <property type="match status" value="1"/>
</dbReference>
<evidence type="ECO:0000313" key="2">
    <source>
        <dbReference type="WBParaSite" id="HCON_00017630-00001"/>
    </source>
</evidence>
<proteinExistence type="predicted"/>
<evidence type="ECO:0000313" key="1">
    <source>
        <dbReference type="Proteomes" id="UP000025227"/>
    </source>
</evidence>
<keyword evidence="1" id="KW-1185">Reference proteome</keyword>
<name>A0A7I4XXM9_HAECO</name>
<accession>A0A7I4XXM9</accession>